<keyword evidence="3" id="KW-0808">Transferase</keyword>
<dbReference type="GO" id="GO:0005886">
    <property type="term" value="C:plasma membrane"/>
    <property type="evidence" value="ECO:0007669"/>
    <property type="project" value="UniProtKB-ARBA"/>
</dbReference>
<dbReference type="InterPro" id="IPR050445">
    <property type="entry name" value="Bact_polysacc_biosynth/exp"/>
</dbReference>
<keyword evidence="11" id="KW-1185">Reference proteome</keyword>
<dbReference type="RefSeq" id="WP_126988661.1">
    <property type="nucleotide sequence ID" value="NZ_ML133862.1"/>
</dbReference>
<organism evidence="10 11">
    <name type="scientific">Brachybacterium paraconglomeratum</name>
    <dbReference type="NCBI Taxonomy" id="173362"/>
    <lineage>
        <taxon>Bacteria</taxon>
        <taxon>Bacillati</taxon>
        <taxon>Actinomycetota</taxon>
        <taxon>Actinomycetes</taxon>
        <taxon>Micrococcales</taxon>
        <taxon>Dermabacteraceae</taxon>
        <taxon>Brachybacterium</taxon>
    </lineage>
</organism>
<evidence type="ECO:0000256" key="7">
    <source>
        <dbReference type="ARBA" id="ARBA00023137"/>
    </source>
</evidence>
<dbReference type="InterPro" id="IPR005702">
    <property type="entry name" value="Wzc-like_C"/>
</dbReference>
<reference evidence="10 11" key="1">
    <citation type="submission" date="2018-07" db="EMBL/GenBank/DDBJ databases">
        <title>Brachybacteriurn paraconglorneratum KCTC 9916.</title>
        <authorList>
            <person name="Li Y."/>
        </authorList>
    </citation>
    <scope>NUCLEOTIDE SEQUENCE [LARGE SCALE GENOMIC DNA]</scope>
    <source>
        <strain evidence="10 11">KCTC 9916</strain>
    </source>
</reference>
<dbReference type="SUPFAM" id="SSF52540">
    <property type="entry name" value="P-loop containing nucleoside triphosphate hydrolases"/>
    <property type="match status" value="1"/>
</dbReference>
<dbReference type="EMBL" id="QOCI01000015">
    <property type="protein sequence ID" value="RRR17228.1"/>
    <property type="molecule type" value="Genomic_DNA"/>
</dbReference>
<dbReference type="EC" id="2.7.10.2" evidence="2"/>
<dbReference type="PANTHER" id="PTHR32309:SF13">
    <property type="entry name" value="FERRIC ENTEROBACTIN TRANSPORT PROTEIN FEPE"/>
    <property type="match status" value="1"/>
</dbReference>
<dbReference type="GeneID" id="78122385"/>
<accession>A0A3R8RWC7</accession>
<dbReference type="FunFam" id="3.40.50.300:FF:000527">
    <property type="entry name" value="Tyrosine-protein kinase etk"/>
    <property type="match status" value="1"/>
</dbReference>
<evidence type="ECO:0000313" key="10">
    <source>
        <dbReference type="EMBL" id="RRR17228.1"/>
    </source>
</evidence>
<keyword evidence="4" id="KW-0547">Nucleotide-binding</keyword>
<dbReference type="NCBIfam" id="TIGR01007">
    <property type="entry name" value="eps_fam"/>
    <property type="match status" value="1"/>
</dbReference>
<evidence type="ECO:0000256" key="3">
    <source>
        <dbReference type="ARBA" id="ARBA00022679"/>
    </source>
</evidence>
<sequence>MTIEDFLRLLLRNLLLLVAGLVLGAAAGYGLSFTQSTTYSASALGYVSASAQSDENGDPIQQASGNMAFQYQKAQSYLPLFNTRAVGQRIVDELGLEASPDAVAGSLQTTLDPNAPIITVEAVAPTAEEASAIANAAVEATAAEARELETGGNENAAVGVQLTNYQNAVVPGAPVSPDREKFLLAGAAFGLLVALGLAWLRDRNDSRLRTADDVTDVVGLPTLGALPDAKELARGKDGVLPEPASFPSREALRKLRTNLRYIDVDNPPRSIVVTSSAPGEGKSTVAANLARVMARAGQPTLLVDADLRRPMIAQQFSVDGEVGLSQLLAASVSLEDVAEPTTVPLLTLLPAGQIPPNPSELLGSRRMQELIEELSRQYFVIIDAPPVLAVTDAQLLTRHSDGAILVAVPGQTRTAAMQKAVEAIRAVNGTAYGAVLNRASTGRLNRLAYGDAVYGYSAYGKYGYGALGGYDESAVVPDSEEVDVEQAGGPAEPGPVSAPAAAVAAPDAPRPADTEAPRRAAQASPRPEAQPVAHPARAADESAPVEHDENEPEGDSAPAARTSPRGRRAASTWGR</sequence>
<evidence type="ECO:0000313" key="11">
    <source>
        <dbReference type="Proteomes" id="UP000274327"/>
    </source>
</evidence>
<dbReference type="AlphaFoldDB" id="A0A3R8RWC7"/>
<protein>
    <recommendedName>
        <fullName evidence="2">non-specific protein-tyrosine kinase</fullName>
        <ecNumber evidence="2">2.7.10.2</ecNumber>
    </recommendedName>
</protein>
<dbReference type="Proteomes" id="UP000274327">
    <property type="component" value="Unassembled WGS sequence"/>
</dbReference>
<evidence type="ECO:0000256" key="5">
    <source>
        <dbReference type="ARBA" id="ARBA00022777"/>
    </source>
</evidence>
<dbReference type="InterPro" id="IPR033756">
    <property type="entry name" value="YlxH/NBP35"/>
</dbReference>
<evidence type="ECO:0000256" key="4">
    <source>
        <dbReference type="ARBA" id="ARBA00022741"/>
    </source>
</evidence>
<dbReference type="InterPro" id="IPR027417">
    <property type="entry name" value="P-loop_NTPase"/>
</dbReference>
<comment type="catalytic activity">
    <reaction evidence="8">
        <text>L-tyrosyl-[protein] + ATP = O-phospho-L-tyrosyl-[protein] + ADP + H(+)</text>
        <dbReference type="Rhea" id="RHEA:10596"/>
        <dbReference type="Rhea" id="RHEA-COMP:10136"/>
        <dbReference type="Rhea" id="RHEA-COMP:20101"/>
        <dbReference type="ChEBI" id="CHEBI:15378"/>
        <dbReference type="ChEBI" id="CHEBI:30616"/>
        <dbReference type="ChEBI" id="CHEBI:46858"/>
        <dbReference type="ChEBI" id="CHEBI:61978"/>
        <dbReference type="ChEBI" id="CHEBI:456216"/>
        <dbReference type="EC" id="2.7.10.2"/>
    </reaction>
</comment>
<keyword evidence="7" id="KW-0829">Tyrosine-protein kinase</keyword>
<name>A0A3R8RWC7_9MICO</name>
<proteinExistence type="inferred from homology"/>
<comment type="caution">
    <text evidence="10">The sequence shown here is derived from an EMBL/GenBank/DDBJ whole genome shotgun (WGS) entry which is preliminary data.</text>
</comment>
<dbReference type="CDD" id="cd05387">
    <property type="entry name" value="BY-kinase"/>
    <property type="match status" value="1"/>
</dbReference>
<keyword evidence="6" id="KW-0067">ATP-binding</keyword>
<dbReference type="GO" id="GO:0042802">
    <property type="term" value="F:identical protein binding"/>
    <property type="evidence" value="ECO:0007669"/>
    <property type="project" value="UniProtKB-ARBA"/>
</dbReference>
<dbReference type="GO" id="GO:0005524">
    <property type="term" value="F:ATP binding"/>
    <property type="evidence" value="ECO:0007669"/>
    <property type="project" value="UniProtKB-KW"/>
</dbReference>
<keyword evidence="5" id="KW-0418">Kinase</keyword>
<evidence type="ECO:0000256" key="1">
    <source>
        <dbReference type="ARBA" id="ARBA00007316"/>
    </source>
</evidence>
<feature type="compositionally biased region" description="Low complexity" evidence="9">
    <location>
        <begin position="519"/>
        <end position="531"/>
    </location>
</feature>
<feature type="compositionally biased region" description="Basic and acidic residues" evidence="9">
    <location>
        <begin position="537"/>
        <end position="547"/>
    </location>
</feature>
<evidence type="ECO:0000256" key="2">
    <source>
        <dbReference type="ARBA" id="ARBA00011903"/>
    </source>
</evidence>
<dbReference type="GO" id="GO:0004715">
    <property type="term" value="F:non-membrane spanning protein tyrosine kinase activity"/>
    <property type="evidence" value="ECO:0007669"/>
    <property type="project" value="UniProtKB-EC"/>
</dbReference>
<evidence type="ECO:0000256" key="8">
    <source>
        <dbReference type="ARBA" id="ARBA00051245"/>
    </source>
</evidence>
<comment type="similarity">
    <text evidence="1">Belongs to the CpsD/CapB family.</text>
</comment>
<dbReference type="Gene3D" id="3.40.50.300">
    <property type="entry name" value="P-loop containing nucleotide triphosphate hydrolases"/>
    <property type="match status" value="1"/>
</dbReference>
<feature type="region of interest" description="Disordered" evidence="9">
    <location>
        <begin position="478"/>
        <end position="575"/>
    </location>
</feature>
<feature type="compositionally biased region" description="Low complexity" evidence="9">
    <location>
        <begin position="487"/>
        <end position="507"/>
    </location>
</feature>
<gene>
    <name evidence="10" type="ORF">DS079_15295</name>
</gene>
<evidence type="ECO:0000256" key="9">
    <source>
        <dbReference type="SAM" id="MobiDB-lite"/>
    </source>
</evidence>
<dbReference type="PANTHER" id="PTHR32309">
    <property type="entry name" value="TYROSINE-PROTEIN KINASE"/>
    <property type="match status" value="1"/>
</dbReference>
<evidence type="ECO:0000256" key="6">
    <source>
        <dbReference type="ARBA" id="ARBA00022840"/>
    </source>
</evidence>
<dbReference type="Pfam" id="PF10609">
    <property type="entry name" value="ParA"/>
    <property type="match status" value="1"/>
</dbReference>